<dbReference type="EMBL" id="JABWDY010043078">
    <property type="protein sequence ID" value="KAF5176197.1"/>
    <property type="molecule type" value="Genomic_DNA"/>
</dbReference>
<keyword evidence="2" id="KW-0732">Signal</keyword>
<sequence length="253" mass="28596">MGATSILPFLFLLFLSLILIFFTTSWHPSQLSLNCSQYSSWCTSKNRIQAKVASLVVENQQEGQRHLDHLTETPRHPLDPLTLQEIEKVQTILSSYLPFTSSFPSINTVYLYEPDKSLVWNWNKGDPLPPRQAFVIAYMDQKSHVLVVDLGSSQVVSHVLNPHLGFPILITEDMESAVKIPFKDARFNKSIMDRGVKLSDVICGPLAAGWYGPNEEGRRLVKVECFSNQGTVNFYMRPIEGLIVTVDVDKKEV</sequence>
<reference evidence="5 6" key="1">
    <citation type="submission" date="2020-06" db="EMBL/GenBank/DDBJ databases">
        <title>Transcriptomic and genomic resources for Thalictrum thalictroides and T. hernandezii: Facilitating candidate gene discovery in an emerging model plant lineage.</title>
        <authorList>
            <person name="Arias T."/>
            <person name="Riano-Pachon D.M."/>
            <person name="Di Stilio V.S."/>
        </authorList>
    </citation>
    <scope>NUCLEOTIDE SEQUENCE [LARGE SCALE GENOMIC DNA]</scope>
    <source>
        <strain evidence="6">cv. WT478/WT964</strain>
        <tissue evidence="5">Leaves</tissue>
    </source>
</reference>
<dbReference type="GO" id="GO:0008131">
    <property type="term" value="F:primary methylamine oxidase activity"/>
    <property type="evidence" value="ECO:0007669"/>
    <property type="project" value="InterPro"/>
</dbReference>
<dbReference type="EC" id="1.4.3.-" evidence="1"/>
<dbReference type="Pfam" id="PF02728">
    <property type="entry name" value="Cu_amine_oxidN3"/>
    <property type="match status" value="1"/>
</dbReference>
<comment type="cofactor">
    <cofactor evidence="1">
        <name>Cu cation</name>
        <dbReference type="ChEBI" id="CHEBI:23378"/>
    </cofactor>
    <text evidence="1">Contains 1 topaquinone per subunit.</text>
</comment>
<proteinExistence type="inferred from homology"/>
<dbReference type="PANTHER" id="PTHR10638">
    <property type="entry name" value="COPPER AMINE OXIDASE"/>
    <property type="match status" value="1"/>
</dbReference>
<keyword evidence="6" id="KW-1185">Reference proteome</keyword>
<feature type="domain" description="Copper amine oxidase N2-terminal" evidence="3">
    <location>
        <begin position="76"/>
        <end position="157"/>
    </location>
</feature>
<evidence type="ECO:0000313" key="5">
    <source>
        <dbReference type="EMBL" id="KAF5176197.1"/>
    </source>
</evidence>
<feature type="domain" description="Copper amine oxidase N3-terminal" evidence="4">
    <location>
        <begin position="167"/>
        <end position="253"/>
    </location>
</feature>
<gene>
    <name evidence="5" type="ORF">FRX31_034216</name>
</gene>
<dbReference type="OrthoDB" id="5379943at2759"/>
<dbReference type="SUPFAM" id="SSF54416">
    <property type="entry name" value="Amine oxidase N-terminal region"/>
    <property type="match status" value="2"/>
</dbReference>
<feature type="chain" id="PRO_5029507105" description="Amine oxidase" evidence="2">
    <location>
        <begin position="26"/>
        <end position="253"/>
    </location>
</feature>
<evidence type="ECO:0000256" key="1">
    <source>
        <dbReference type="RuleBase" id="RU000672"/>
    </source>
</evidence>
<dbReference type="InterPro" id="IPR015800">
    <property type="entry name" value="Cu_amine_oxidase_N2"/>
</dbReference>
<dbReference type="GO" id="GO:0005507">
    <property type="term" value="F:copper ion binding"/>
    <property type="evidence" value="ECO:0007669"/>
    <property type="project" value="InterPro"/>
</dbReference>
<feature type="signal peptide" evidence="2">
    <location>
        <begin position="1"/>
        <end position="25"/>
    </location>
</feature>
<dbReference type="PANTHER" id="PTHR10638:SF69">
    <property type="entry name" value="AMINE OXIDASE [COPPER-CONTAINING] GAMMA 1-RELATED"/>
    <property type="match status" value="1"/>
</dbReference>
<evidence type="ECO:0000256" key="2">
    <source>
        <dbReference type="SAM" id="SignalP"/>
    </source>
</evidence>
<name>A0A7J6UUE4_THATH</name>
<organism evidence="5 6">
    <name type="scientific">Thalictrum thalictroides</name>
    <name type="common">Rue-anemone</name>
    <name type="synonym">Anemone thalictroides</name>
    <dbReference type="NCBI Taxonomy" id="46969"/>
    <lineage>
        <taxon>Eukaryota</taxon>
        <taxon>Viridiplantae</taxon>
        <taxon>Streptophyta</taxon>
        <taxon>Embryophyta</taxon>
        <taxon>Tracheophyta</taxon>
        <taxon>Spermatophyta</taxon>
        <taxon>Magnoliopsida</taxon>
        <taxon>Ranunculales</taxon>
        <taxon>Ranunculaceae</taxon>
        <taxon>Thalictroideae</taxon>
        <taxon>Thalictrum</taxon>
    </lineage>
</organism>
<dbReference type="GO" id="GO:0009308">
    <property type="term" value="P:amine metabolic process"/>
    <property type="evidence" value="ECO:0007669"/>
    <property type="project" value="UniProtKB-UniRule"/>
</dbReference>
<evidence type="ECO:0000313" key="6">
    <source>
        <dbReference type="Proteomes" id="UP000554482"/>
    </source>
</evidence>
<dbReference type="Gene3D" id="3.10.450.40">
    <property type="match status" value="2"/>
</dbReference>
<evidence type="ECO:0000259" key="4">
    <source>
        <dbReference type="Pfam" id="PF02728"/>
    </source>
</evidence>
<dbReference type="InterPro" id="IPR016182">
    <property type="entry name" value="Cu_amine_oxidase_N-reg"/>
</dbReference>
<protein>
    <recommendedName>
        <fullName evidence="1">Amine oxidase</fullName>
        <ecNumber evidence="1">1.4.3.-</ecNumber>
    </recommendedName>
</protein>
<dbReference type="Proteomes" id="UP000554482">
    <property type="component" value="Unassembled WGS sequence"/>
</dbReference>
<feature type="non-terminal residue" evidence="5">
    <location>
        <position position="253"/>
    </location>
</feature>
<comment type="caution">
    <text evidence="5">The sequence shown here is derived from an EMBL/GenBank/DDBJ whole genome shotgun (WGS) entry which is preliminary data.</text>
</comment>
<keyword evidence="1" id="KW-0560">Oxidoreductase</keyword>
<dbReference type="Pfam" id="PF02727">
    <property type="entry name" value="Cu_amine_oxidN2"/>
    <property type="match status" value="1"/>
</dbReference>
<keyword evidence="1" id="KW-0801">TPQ</keyword>
<dbReference type="InterPro" id="IPR000269">
    <property type="entry name" value="Cu_amine_oxidase"/>
</dbReference>
<accession>A0A7J6UUE4</accession>
<comment type="similarity">
    <text evidence="1">Belongs to the copper/topaquinone oxidase family.</text>
</comment>
<keyword evidence="1" id="KW-0479">Metal-binding</keyword>
<keyword evidence="1" id="KW-0186">Copper</keyword>
<evidence type="ECO:0000259" key="3">
    <source>
        <dbReference type="Pfam" id="PF02727"/>
    </source>
</evidence>
<dbReference type="GO" id="GO:0048038">
    <property type="term" value="F:quinone binding"/>
    <property type="evidence" value="ECO:0007669"/>
    <property type="project" value="InterPro"/>
</dbReference>
<dbReference type="AlphaFoldDB" id="A0A7J6UUE4"/>
<comment type="PTM">
    <text evidence="1">Topaquinone (TPQ) is generated by copper-dependent autoxidation of a specific tyrosyl residue.</text>
</comment>
<dbReference type="InterPro" id="IPR015802">
    <property type="entry name" value="Cu_amine_oxidase_N3"/>
</dbReference>